<dbReference type="InterPro" id="IPR001463">
    <property type="entry name" value="Na/Ala_symport"/>
</dbReference>
<dbReference type="RefSeq" id="WP_058265674.1">
    <property type="nucleotide sequence ID" value="NZ_FMYN01000004.1"/>
</dbReference>
<evidence type="ECO:0000256" key="9">
    <source>
        <dbReference type="RuleBase" id="RU363064"/>
    </source>
</evidence>
<dbReference type="GO" id="GO:0005886">
    <property type="term" value="C:plasma membrane"/>
    <property type="evidence" value="ECO:0007669"/>
    <property type="project" value="UniProtKB-SubCell"/>
</dbReference>
<protein>
    <submittedName>
        <fullName evidence="10">Transporter</fullName>
    </submittedName>
</protein>
<feature type="transmembrane region" description="Helical" evidence="9">
    <location>
        <begin position="206"/>
        <end position="226"/>
    </location>
</feature>
<keyword evidence="6 9" id="KW-0769">Symport</keyword>
<feature type="transmembrane region" description="Helical" evidence="9">
    <location>
        <begin position="296"/>
        <end position="323"/>
    </location>
</feature>
<dbReference type="FunFam" id="1.20.1740.10:FF:000004">
    <property type="entry name" value="Sodium:alanine symporter family protein"/>
    <property type="match status" value="1"/>
</dbReference>
<feature type="transmembrane region" description="Helical" evidence="9">
    <location>
        <begin position="142"/>
        <end position="163"/>
    </location>
</feature>
<keyword evidence="3 9" id="KW-0813">Transport</keyword>
<dbReference type="Pfam" id="PF01235">
    <property type="entry name" value="Na_Ala_symp"/>
    <property type="match status" value="1"/>
</dbReference>
<dbReference type="Gene3D" id="1.20.1740.10">
    <property type="entry name" value="Amino acid/polyamine transporter I"/>
    <property type="match status" value="1"/>
</dbReference>
<evidence type="ECO:0000313" key="10">
    <source>
        <dbReference type="EMBL" id="KSU48433.1"/>
    </source>
</evidence>
<dbReference type="GO" id="GO:0005283">
    <property type="term" value="F:amino acid:sodium symporter activity"/>
    <property type="evidence" value="ECO:0007669"/>
    <property type="project" value="InterPro"/>
</dbReference>
<feature type="transmembrane region" description="Helical" evidence="9">
    <location>
        <begin position="67"/>
        <end position="86"/>
    </location>
</feature>
<evidence type="ECO:0000256" key="5">
    <source>
        <dbReference type="ARBA" id="ARBA00022692"/>
    </source>
</evidence>
<keyword evidence="4 9" id="KW-1003">Cell membrane</keyword>
<evidence type="ECO:0000256" key="3">
    <source>
        <dbReference type="ARBA" id="ARBA00022448"/>
    </source>
</evidence>
<keyword evidence="8 9" id="KW-0472">Membrane</keyword>
<dbReference type="PRINTS" id="PR00175">
    <property type="entry name" value="NAALASMPORT"/>
</dbReference>
<evidence type="ECO:0000256" key="6">
    <source>
        <dbReference type="ARBA" id="ARBA00022847"/>
    </source>
</evidence>
<organism evidence="10 11">
    <name type="scientific">Exiguobacterium indicum</name>
    <dbReference type="NCBI Taxonomy" id="296995"/>
    <lineage>
        <taxon>Bacteria</taxon>
        <taxon>Bacillati</taxon>
        <taxon>Bacillota</taxon>
        <taxon>Bacilli</taxon>
        <taxon>Bacillales</taxon>
        <taxon>Bacillales Family XII. Incertae Sedis</taxon>
        <taxon>Exiguobacterium</taxon>
    </lineage>
</organism>
<gene>
    <name evidence="10" type="ORF">AS033_12490</name>
</gene>
<feature type="transmembrane region" description="Helical" evidence="9">
    <location>
        <begin position="175"/>
        <end position="194"/>
    </location>
</feature>
<comment type="caution">
    <text evidence="10">The sequence shown here is derived from an EMBL/GenBank/DDBJ whole genome shotgun (WGS) entry which is preliminary data.</text>
</comment>
<evidence type="ECO:0000256" key="8">
    <source>
        <dbReference type="ARBA" id="ARBA00023136"/>
    </source>
</evidence>
<dbReference type="EMBL" id="LNQL01000004">
    <property type="protein sequence ID" value="KSU48433.1"/>
    <property type="molecule type" value="Genomic_DNA"/>
</dbReference>
<feature type="transmembrane region" description="Helical" evidence="9">
    <location>
        <begin position="399"/>
        <end position="420"/>
    </location>
</feature>
<comment type="similarity">
    <text evidence="2 9">Belongs to the alanine or glycine:cation symporter (AGCS) (TC 2.A.25) family.</text>
</comment>
<feature type="transmembrane region" description="Helical" evidence="9">
    <location>
        <begin position="6"/>
        <end position="29"/>
    </location>
</feature>
<evidence type="ECO:0000256" key="1">
    <source>
        <dbReference type="ARBA" id="ARBA00004651"/>
    </source>
</evidence>
<keyword evidence="7 9" id="KW-1133">Transmembrane helix</keyword>
<dbReference type="Proteomes" id="UP000053797">
    <property type="component" value="Unassembled WGS sequence"/>
</dbReference>
<feature type="transmembrane region" description="Helical" evidence="9">
    <location>
        <begin position="359"/>
        <end position="379"/>
    </location>
</feature>
<keyword evidence="5 9" id="KW-0812">Transmembrane</keyword>
<name>A0A0V8GE28_9BACL</name>
<dbReference type="NCBIfam" id="TIGR00835">
    <property type="entry name" value="agcS"/>
    <property type="match status" value="1"/>
</dbReference>
<evidence type="ECO:0000256" key="7">
    <source>
        <dbReference type="ARBA" id="ARBA00022989"/>
    </source>
</evidence>
<evidence type="ECO:0000256" key="4">
    <source>
        <dbReference type="ARBA" id="ARBA00022475"/>
    </source>
</evidence>
<accession>A0A0V8GE28</accession>
<feature type="transmembrane region" description="Helical" evidence="9">
    <location>
        <begin position="426"/>
        <end position="443"/>
    </location>
</feature>
<evidence type="ECO:0000256" key="2">
    <source>
        <dbReference type="ARBA" id="ARBA00009261"/>
    </source>
</evidence>
<proteinExistence type="inferred from homology"/>
<dbReference type="PANTHER" id="PTHR30330">
    <property type="entry name" value="AGSS FAMILY TRANSPORTER, SODIUM-ALANINE"/>
    <property type="match status" value="1"/>
</dbReference>
<dbReference type="AlphaFoldDB" id="A0A0V8GE28"/>
<evidence type="ECO:0000313" key="11">
    <source>
        <dbReference type="Proteomes" id="UP000053797"/>
    </source>
</evidence>
<sequence>MEVLRLISAWVWGIPSMMLLVGTGVYFTIRLRGLQFRRLKQAFQLSVQKSEQGEGEISSFQMLMTSLAATIGNGNIAGIAVALTMGGPGAVFWMWVIGLIGMATKYAESLLAILFRSRNERGEAVSGPMYYIEKGLGPKFKLLAILFAVFGLIASFGVGNTVQANAMATVLEQSFRVPLLVFGILLAIAVYVSIRGGLERVSAISTIFVPIMSLLYIGAACVLLVLKADQILPAFGLIFEYAFQPLAPAGAFTGVSIMMAMQVGVARGIFTNEAGLGTAALIAGSAKSERPVEQGLISMTSTFIVTLIVCTMTALVLLTTGFWDPSGGLHSGMMHDANLSGAALTATAFASVLGSFGEWTVAFSVFFFGYSTIIGWYVYGEKCLEYLSGTTRFNEGYRVFFALAACYGAVAQLEPLWLVADIANGLMMIPNLIGMLFLSHLVIEQTRDYERAGHKRVA</sequence>
<reference evidence="10 11" key="1">
    <citation type="journal article" date="2015" name="Int. J. Syst. Evol. Microbiol.">
        <title>Exiguobacterium enclense sp. nov., isolated from sediment.</title>
        <authorList>
            <person name="Dastager S.G."/>
            <person name="Mawlankar R."/>
            <person name="Sonalkar V.V."/>
            <person name="Thorat M.N."/>
            <person name="Mual P."/>
            <person name="Verma A."/>
            <person name="Krishnamurthi S."/>
            <person name="Tang S.K."/>
            <person name="Li W.J."/>
        </authorList>
    </citation>
    <scope>NUCLEOTIDE SEQUENCE [LARGE SCALE GENOMIC DNA]</scope>
    <source>
        <strain evidence="10 11">NIO-1109</strain>
    </source>
</reference>
<dbReference type="PANTHER" id="PTHR30330:SF3">
    <property type="entry name" value="TRANSCRIPTIONAL REGULATOR, LRP FAMILY"/>
    <property type="match status" value="1"/>
</dbReference>
<comment type="subcellular location">
    <subcellularLocation>
        <location evidence="1 9">Cell membrane</location>
        <topology evidence="1 9">Multi-pass membrane protein</topology>
    </subcellularLocation>
</comment>
<dbReference type="OrthoDB" id="9804874at2"/>